<name>A0A0C9XTT4_9AGAR</name>
<dbReference type="HOGENOM" id="CLU_093897_1_0_1"/>
<reference evidence="3" key="2">
    <citation type="submission" date="2015-01" db="EMBL/GenBank/DDBJ databases">
        <title>Evolutionary Origins and Diversification of the Mycorrhizal Mutualists.</title>
        <authorList>
            <consortium name="DOE Joint Genome Institute"/>
            <consortium name="Mycorrhizal Genomics Consortium"/>
            <person name="Kohler A."/>
            <person name="Kuo A."/>
            <person name="Nagy L.G."/>
            <person name="Floudas D."/>
            <person name="Copeland A."/>
            <person name="Barry K.W."/>
            <person name="Cichocki N."/>
            <person name="Veneault-Fourrey C."/>
            <person name="LaButti K."/>
            <person name="Lindquist E.A."/>
            <person name="Lipzen A."/>
            <person name="Lundell T."/>
            <person name="Morin E."/>
            <person name="Murat C."/>
            <person name="Riley R."/>
            <person name="Ohm R."/>
            <person name="Sun H."/>
            <person name="Tunlid A."/>
            <person name="Henrissat B."/>
            <person name="Grigoriev I.V."/>
            <person name="Hibbett D.S."/>
            <person name="Martin F."/>
        </authorList>
    </citation>
    <scope>NUCLEOTIDE SEQUENCE [LARGE SCALE GENOMIC DNA]</scope>
    <source>
        <strain evidence="3">LaAM-08-1</strain>
    </source>
</reference>
<evidence type="ECO:0008006" key="4">
    <source>
        <dbReference type="Google" id="ProtNLM"/>
    </source>
</evidence>
<dbReference type="Pfam" id="PF07956">
    <property type="entry name" value="DUF1690"/>
    <property type="match status" value="1"/>
</dbReference>
<sequence>MGASQSRTESDEKIFQSEIPISLSQEVVNHLSDRLDSPETTPERQSVLDAHIRGRIQGELERLRKDEEDIRHEIEQALEKENLDKERSVAGEESEGGASSGGLRSSTALLGDLEEMRSKIDKYNSRRDFSTFPEVKTTGEAVVECYRQNKTTSLDCWQEVSKFKASVGQLEQTYFKSL</sequence>
<organism evidence="2 3">
    <name type="scientific">Laccaria amethystina LaAM-08-1</name>
    <dbReference type="NCBI Taxonomy" id="1095629"/>
    <lineage>
        <taxon>Eukaryota</taxon>
        <taxon>Fungi</taxon>
        <taxon>Dikarya</taxon>
        <taxon>Basidiomycota</taxon>
        <taxon>Agaricomycotina</taxon>
        <taxon>Agaricomycetes</taxon>
        <taxon>Agaricomycetidae</taxon>
        <taxon>Agaricales</taxon>
        <taxon>Agaricineae</taxon>
        <taxon>Hydnangiaceae</taxon>
        <taxon>Laccaria</taxon>
    </lineage>
</organism>
<keyword evidence="3" id="KW-1185">Reference proteome</keyword>
<reference evidence="2 3" key="1">
    <citation type="submission" date="2014-04" db="EMBL/GenBank/DDBJ databases">
        <authorList>
            <consortium name="DOE Joint Genome Institute"/>
            <person name="Kuo A."/>
            <person name="Kohler A."/>
            <person name="Nagy L.G."/>
            <person name="Floudas D."/>
            <person name="Copeland A."/>
            <person name="Barry K.W."/>
            <person name="Cichocki N."/>
            <person name="Veneault-Fourrey C."/>
            <person name="LaButti K."/>
            <person name="Lindquist E.A."/>
            <person name="Lipzen A."/>
            <person name="Lundell T."/>
            <person name="Morin E."/>
            <person name="Murat C."/>
            <person name="Sun H."/>
            <person name="Tunlid A."/>
            <person name="Henrissat B."/>
            <person name="Grigoriev I.V."/>
            <person name="Hibbett D.S."/>
            <person name="Martin F."/>
            <person name="Nordberg H.P."/>
            <person name="Cantor M.N."/>
            <person name="Hua S.X."/>
        </authorList>
    </citation>
    <scope>NUCLEOTIDE SEQUENCE [LARGE SCALE GENOMIC DNA]</scope>
    <source>
        <strain evidence="2 3">LaAM-08-1</strain>
    </source>
</reference>
<gene>
    <name evidence="2" type="ORF">K443DRAFT_132454</name>
</gene>
<dbReference type="EMBL" id="KN838612">
    <property type="protein sequence ID" value="KIK01122.1"/>
    <property type="molecule type" value="Genomic_DNA"/>
</dbReference>
<dbReference type="InterPro" id="IPR012471">
    <property type="entry name" value="DUF1690"/>
</dbReference>
<proteinExistence type="predicted"/>
<dbReference type="OrthoDB" id="5544375at2759"/>
<protein>
    <recommendedName>
        <fullName evidence="4">MICOS complex subunit MIC19</fullName>
    </recommendedName>
</protein>
<feature type="region of interest" description="Disordered" evidence="1">
    <location>
        <begin position="76"/>
        <end position="108"/>
    </location>
</feature>
<evidence type="ECO:0000313" key="3">
    <source>
        <dbReference type="Proteomes" id="UP000054477"/>
    </source>
</evidence>
<accession>A0A0C9XTT4</accession>
<evidence type="ECO:0000313" key="2">
    <source>
        <dbReference type="EMBL" id="KIK01122.1"/>
    </source>
</evidence>
<feature type="compositionally biased region" description="Basic and acidic residues" evidence="1">
    <location>
        <begin position="76"/>
        <end position="90"/>
    </location>
</feature>
<dbReference type="Proteomes" id="UP000054477">
    <property type="component" value="Unassembled WGS sequence"/>
</dbReference>
<dbReference type="AlphaFoldDB" id="A0A0C9XTT4"/>
<evidence type="ECO:0000256" key="1">
    <source>
        <dbReference type="SAM" id="MobiDB-lite"/>
    </source>
</evidence>